<organism evidence="10 11">
    <name type="scientific">Hibiscus sabdariffa</name>
    <name type="common">roselle</name>
    <dbReference type="NCBI Taxonomy" id="183260"/>
    <lineage>
        <taxon>Eukaryota</taxon>
        <taxon>Viridiplantae</taxon>
        <taxon>Streptophyta</taxon>
        <taxon>Embryophyta</taxon>
        <taxon>Tracheophyta</taxon>
        <taxon>Spermatophyta</taxon>
        <taxon>Magnoliopsida</taxon>
        <taxon>eudicotyledons</taxon>
        <taxon>Gunneridae</taxon>
        <taxon>Pentapetalae</taxon>
        <taxon>rosids</taxon>
        <taxon>malvids</taxon>
        <taxon>Malvales</taxon>
        <taxon>Malvaceae</taxon>
        <taxon>Malvoideae</taxon>
        <taxon>Hibiscus</taxon>
    </lineage>
</organism>
<dbReference type="EMBL" id="JBBPBM010000020">
    <property type="protein sequence ID" value="KAK8551900.1"/>
    <property type="molecule type" value="Genomic_DNA"/>
</dbReference>
<keyword evidence="7" id="KW-0812">Transmembrane</keyword>
<keyword evidence="4 5" id="KW-0067">ATP-binding</keyword>
<proteinExistence type="predicted"/>
<keyword evidence="11" id="KW-1185">Reference proteome</keyword>
<evidence type="ECO:0000256" key="2">
    <source>
        <dbReference type="ARBA" id="ARBA00022741"/>
    </source>
</evidence>
<dbReference type="Gene3D" id="1.10.510.10">
    <property type="entry name" value="Transferase(Phosphotransferase) domain 1"/>
    <property type="match status" value="1"/>
</dbReference>
<feature type="transmembrane region" description="Helical" evidence="7">
    <location>
        <begin position="1010"/>
        <end position="1030"/>
    </location>
</feature>
<dbReference type="InterPro" id="IPR000719">
    <property type="entry name" value="Prot_kinase_dom"/>
</dbReference>
<gene>
    <name evidence="10" type="ORF">V6N12_040520</name>
</gene>
<comment type="caution">
    <text evidence="10">The sequence shown here is derived from an EMBL/GenBank/DDBJ whole genome shotgun (WGS) entry which is preliminary data.</text>
</comment>
<evidence type="ECO:0000313" key="11">
    <source>
        <dbReference type="Proteomes" id="UP001472677"/>
    </source>
</evidence>
<evidence type="ECO:0000313" key="10">
    <source>
        <dbReference type="EMBL" id="KAK8551900.1"/>
    </source>
</evidence>
<name>A0ABR2E426_9ROSI</name>
<evidence type="ECO:0000256" key="1">
    <source>
        <dbReference type="ARBA" id="ARBA00022679"/>
    </source>
</evidence>
<reference evidence="10 11" key="1">
    <citation type="journal article" date="2024" name="G3 (Bethesda)">
        <title>Genome assembly of Hibiscus sabdariffa L. provides insights into metabolisms of medicinal natural products.</title>
        <authorList>
            <person name="Kim T."/>
        </authorList>
    </citation>
    <scope>NUCLEOTIDE SEQUENCE [LARGE SCALE GENOMIC DNA]</scope>
    <source>
        <strain evidence="10">TK-2024</strain>
        <tissue evidence="10">Old leaves</tissue>
    </source>
</reference>
<evidence type="ECO:0000259" key="9">
    <source>
        <dbReference type="PROSITE" id="PS50011"/>
    </source>
</evidence>
<dbReference type="InterPro" id="IPR017441">
    <property type="entry name" value="Protein_kinase_ATP_BS"/>
</dbReference>
<feature type="signal peptide" evidence="8">
    <location>
        <begin position="1"/>
        <end position="22"/>
    </location>
</feature>
<dbReference type="SMART" id="SM00220">
    <property type="entry name" value="S_TKc"/>
    <property type="match status" value="1"/>
</dbReference>
<feature type="binding site" evidence="5">
    <location>
        <position position="381"/>
    </location>
    <ligand>
        <name>ATP</name>
        <dbReference type="ChEBI" id="CHEBI:30616"/>
    </ligand>
</feature>
<dbReference type="InterPro" id="IPR008271">
    <property type="entry name" value="Ser/Thr_kinase_AS"/>
</dbReference>
<dbReference type="PROSITE" id="PS00108">
    <property type="entry name" value="PROTEIN_KINASE_ST"/>
    <property type="match status" value="1"/>
</dbReference>
<feature type="transmembrane region" description="Helical" evidence="7">
    <location>
        <begin position="870"/>
        <end position="886"/>
    </location>
</feature>
<dbReference type="PROSITE" id="PS50011">
    <property type="entry name" value="PROTEIN_KINASE_DOM"/>
    <property type="match status" value="1"/>
</dbReference>
<accession>A0ABR2E426</accession>
<feature type="chain" id="PRO_5045403180" description="Protein kinase domain-containing protein" evidence="8">
    <location>
        <begin position="23"/>
        <end position="1046"/>
    </location>
</feature>
<dbReference type="Pfam" id="PF00069">
    <property type="entry name" value="Pkinase"/>
    <property type="match status" value="1"/>
</dbReference>
<evidence type="ECO:0000256" key="6">
    <source>
        <dbReference type="SAM" id="MobiDB-lite"/>
    </source>
</evidence>
<dbReference type="InterPro" id="IPR011009">
    <property type="entry name" value="Kinase-like_dom_sf"/>
</dbReference>
<keyword evidence="3" id="KW-0418">Kinase</keyword>
<dbReference type="Proteomes" id="UP001472677">
    <property type="component" value="Unassembled WGS sequence"/>
</dbReference>
<evidence type="ECO:0000256" key="5">
    <source>
        <dbReference type="PROSITE-ProRule" id="PRU10141"/>
    </source>
</evidence>
<sequence>MIVNQHILLFIPIFLLPSLVTAQSPKYCNRSCGDKSVPFPFGFSADCQIPLNCSSNDQQLLAGFPILTINADRIKLSIEATCDRPLQALRRLYGPSYAPSSLNAILLQNCSLPPKPCMIPTTTVYTHFEAIGCSPNNRSISCYSENKTNGFVDYDKVTGTNCKSFLSSISAESFDESGVLEIQVIELGWWLQGRCPDYCSDNAFCDEIVPPFNGQPGFRCRCENGFIGDGYRASHGCRKKVLNIVSKRSSRPEELAIEVGCGSKRLAIYKKRVVTPNAIEGPHDCNTARYISGKCGGTAGLALLIGVLVCCCFRKRQSNSEDRHSAKRFLSEASDISIPIYTYKAIEKATDGFSEKQRLGTGAFGTVYAGKLHNNSWVAIKRIKHRDTDYIEQVMNEIKLISSVSHQNLVRLLGCSIENGEQILVYEFMPNGTLCQHLQRERGDGLPWPVRLTIAAETAQAIAHLHSAIDPPIYHRDIKSSNILLDYNFRSKVADFGLSRLGITEISHISTAPQGTPGYLDPQYHQNFHLSDKSDVYSFGVVLIEIITAKKVVDFSRPPNEVNLASVATDRIGKGRLDEIIDPFLEPHSDSWTLSSIHKVAELAFRCLSYQRDMRPTMMEVAVELEQIRLSRCVPAEEVTCVTSSEVSPCSSSSNISEQPLSMAVNNKEGPENTGLFMLQMTNVGCMNLIEKLKDNSPVSTQDPWLSEQSSPSSSNLLNNVPVSNIIRRNGNVGFGDASKWLLRLNKEDRLWRLSRWGLIVCASGSDQNSCLSHTGTEREKSGGAGAESFHGKSGSISFHGLSHSHQLEEEGTLKSAPFQEGKGSFLWILGPIALISSLILPQFFFSYAIEAFFKDETLVEIVSSFSFEVLFYIGLGAFFLVTDYVRRPYLQFSPKRWGLITGLRGYLSSSLFTTGFKVVTPLVAAFVTWPVLGFQALAAVAPFLVGCVAQHAFETILDKCQSSCWPLVPIIFEVYRLYQLTRAIQFIQNFMSSMKDSLRTPEMIKRGGATVGMVATFQVLAVVCLWSLMTFLQRLFPSRPVAENY</sequence>
<keyword evidence="7" id="KW-1133">Transmembrane helix</keyword>
<feature type="transmembrane region" description="Helical" evidence="7">
    <location>
        <begin position="934"/>
        <end position="954"/>
    </location>
</feature>
<keyword evidence="7" id="KW-0472">Membrane</keyword>
<evidence type="ECO:0000256" key="3">
    <source>
        <dbReference type="ARBA" id="ARBA00022777"/>
    </source>
</evidence>
<evidence type="ECO:0000256" key="4">
    <source>
        <dbReference type="ARBA" id="ARBA00022840"/>
    </source>
</evidence>
<keyword evidence="1" id="KW-0808">Transferase</keyword>
<evidence type="ECO:0000256" key="7">
    <source>
        <dbReference type="SAM" id="Phobius"/>
    </source>
</evidence>
<keyword evidence="2 5" id="KW-0547">Nucleotide-binding</keyword>
<feature type="transmembrane region" description="Helical" evidence="7">
    <location>
        <begin position="826"/>
        <end position="850"/>
    </location>
</feature>
<dbReference type="PROSITE" id="PS00107">
    <property type="entry name" value="PROTEIN_KINASE_ATP"/>
    <property type="match status" value="1"/>
</dbReference>
<dbReference type="Gene3D" id="3.30.200.20">
    <property type="entry name" value="Phosphorylase Kinase, domain 1"/>
    <property type="match status" value="1"/>
</dbReference>
<evidence type="ECO:0000256" key="8">
    <source>
        <dbReference type="SAM" id="SignalP"/>
    </source>
</evidence>
<feature type="region of interest" description="Disordered" evidence="6">
    <location>
        <begin position="769"/>
        <end position="789"/>
    </location>
</feature>
<keyword evidence="8" id="KW-0732">Signal</keyword>
<dbReference type="PANTHER" id="PTHR46008:SF62">
    <property type="entry name" value="PROTEIN KINASE DOMAIN-CONTAINING PROTEIN"/>
    <property type="match status" value="1"/>
</dbReference>
<dbReference type="PANTHER" id="PTHR46008">
    <property type="entry name" value="LEAF RUST 10 DISEASE-RESISTANCE LOCUS RECEPTOR-LIKE PROTEIN KINASE-LIKE 1.4"/>
    <property type="match status" value="1"/>
</dbReference>
<feature type="domain" description="Protein kinase" evidence="9">
    <location>
        <begin position="353"/>
        <end position="630"/>
    </location>
</feature>
<protein>
    <recommendedName>
        <fullName evidence="9">Protein kinase domain-containing protein</fullName>
    </recommendedName>
</protein>
<dbReference type="SUPFAM" id="SSF56112">
    <property type="entry name" value="Protein kinase-like (PK-like)"/>
    <property type="match status" value="1"/>
</dbReference>